<dbReference type="SUPFAM" id="SSF52540">
    <property type="entry name" value="P-loop containing nucleoside triphosphate hydrolases"/>
    <property type="match status" value="1"/>
</dbReference>
<dbReference type="Pfam" id="PF00225">
    <property type="entry name" value="Kinesin"/>
    <property type="match status" value="1"/>
</dbReference>
<proteinExistence type="inferred from homology"/>
<evidence type="ECO:0000256" key="3">
    <source>
        <dbReference type="ARBA" id="ARBA00022741"/>
    </source>
</evidence>
<comment type="similarity">
    <text evidence="6">Belongs to the TRAFAC class myosin-kinesin ATPase superfamily. Kinesin family.</text>
</comment>
<keyword evidence="5 6" id="KW-0505">Motor protein</keyword>
<dbReference type="GO" id="GO:0008017">
    <property type="term" value="F:microtubule binding"/>
    <property type="evidence" value="ECO:0007669"/>
    <property type="project" value="InterPro"/>
</dbReference>
<evidence type="ECO:0000256" key="5">
    <source>
        <dbReference type="ARBA" id="ARBA00023175"/>
    </source>
</evidence>
<evidence type="ECO:0000256" key="2">
    <source>
        <dbReference type="ARBA" id="ARBA00022701"/>
    </source>
</evidence>
<dbReference type="GO" id="GO:0003777">
    <property type="term" value="F:microtubule motor activity"/>
    <property type="evidence" value="ECO:0007669"/>
    <property type="project" value="InterPro"/>
</dbReference>
<dbReference type="GO" id="GO:0005524">
    <property type="term" value="F:ATP binding"/>
    <property type="evidence" value="ECO:0007669"/>
    <property type="project" value="UniProtKB-UniRule"/>
</dbReference>
<evidence type="ECO:0000256" key="1">
    <source>
        <dbReference type="ARBA" id="ARBA00022448"/>
    </source>
</evidence>
<name>D3B110_HETP5</name>
<reference evidence="9 10" key="1">
    <citation type="journal article" date="2011" name="Genome Res.">
        <title>Phylogeny-wide analysis of social amoeba genomes highlights ancient origins for complex intercellular communication.</title>
        <authorList>
            <person name="Heidel A.J."/>
            <person name="Lawal H.M."/>
            <person name="Felder M."/>
            <person name="Schilde C."/>
            <person name="Helps N.R."/>
            <person name="Tunggal B."/>
            <person name="Rivero F."/>
            <person name="John U."/>
            <person name="Schleicher M."/>
            <person name="Eichinger L."/>
            <person name="Platzer M."/>
            <person name="Noegel A.A."/>
            <person name="Schaap P."/>
            <person name="Gloeckner G."/>
        </authorList>
    </citation>
    <scope>NUCLEOTIDE SEQUENCE [LARGE SCALE GENOMIC DNA]</scope>
    <source>
        <strain evidence="10">ATCC 26659 / Pp 5 / PN500</strain>
    </source>
</reference>
<dbReference type="InterPro" id="IPR001752">
    <property type="entry name" value="Kinesin_motor_dom"/>
</dbReference>
<feature type="domain" description="Kinesin motor" evidence="8">
    <location>
        <begin position="362"/>
        <end position="709"/>
    </location>
</feature>
<evidence type="ECO:0000313" key="9">
    <source>
        <dbReference type="EMBL" id="EFA84984.1"/>
    </source>
</evidence>
<evidence type="ECO:0000313" key="10">
    <source>
        <dbReference type="Proteomes" id="UP000001396"/>
    </source>
</evidence>
<sequence length="721" mass="82277">MSEAKRFPLVEITNNINHNSCIKQQPQQQLNVSDLLMSTNNSNINSYHNNNNNSYYTPTKSLVGSLNFGSNLRSPNSSTPNTKKREMITSDHHNHNHNIHQYHHDENITPINSSFEDSDTDSVVHFGISNNHDNNNAGDDEYEFIDDAHDLSMIDNDIVKNKIKTNKSLISSTMKQQQHQQQQQQTQQFNNNITSTTTKDESMKSLMALSDIRSRVTLLDNMAKNMKEQLKSHSTQTVTLDENILSRLSIPMHNDDEIDTLNQELDFKQKEIERLQQININQENIINQLLLELERYKNQNLSFKNNETEYEIKLKENQDEIVYLNQLVKEKEDYVEYLLDQSRQDEKIRKSLHNTIQELKGNIRVVCRLRPPLPNQSPTINQIDNSLEDHYDTSIGNDRVLTLKLNSQSVTGQNSVKSTTFEFDKVFGMRATQSSVFEEISQLVQSSLDGYATCIFTYGQTGSGKTYTMEGESGEQRGMIPRTVELIFNQADSLITKGWQFEFEASFLEIYNENIHDLLTKDTTSHHHNNNTNSKSYEIRHEAGFNTVVTNLTYVPVKQPDDIFTLLNLASKNRAVAKTFCNDRSSRSHSVFQLKLKGYNQFTNEKTIGLLNLIDLAGSERIAKSGVTGDRLKETQSINKSLSCLSDVISALANKDKHIPYRNSKLTYLLQNSLGGNSKTLMFVNISTEAKDLQETLSSLRFATKVNSCEIGRAIKQSKID</sequence>
<dbReference type="OMA" id="SYNTHAN"/>
<dbReference type="InterPro" id="IPR027417">
    <property type="entry name" value="P-loop_NTPase"/>
</dbReference>
<gene>
    <name evidence="9" type="primary">kif2</name>
    <name evidence="9" type="ORF">PPL_01978</name>
</gene>
<dbReference type="PROSITE" id="PS50067">
    <property type="entry name" value="KINESIN_MOTOR_2"/>
    <property type="match status" value="1"/>
</dbReference>
<keyword evidence="10" id="KW-1185">Reference proteome</keyword>
<dbReference type="STRING" id="670386.D3B110"/>
<keyword evidence="2" id="KW-0493">Microtubule</keyword>
<comment type="caution">
    <text evidence="9">The sequence shown here is derived from an EMBL/GenBank/DDBJ whole genome shotgun (WGS) entry which is preliminary data.</text>
</comment>
<keyword evidence="4 6" id="KW-0067">ATP-binding</keyword>
<dbReference type="GeneID" id="31357504"/>
<evidence type="ECO:0000256" key="7">
    <source>
        <dbReference type="SAM" id="Coils"/>
    </source>
</evidence>
<dbReference type="FunCoup" id="D3B110">
    <property type="interactions" value="121"/>
</dbReference>
<dbReference type="PANTHER" id="PTHR47972">
    <property type="entry name" value="KINESIN-LIKE PROTEIN KLP-3"/>
    <property type="match status" value="1"/>
</dbReference>
<dbReference type="Gene3D" id="3.40.850.10">
    <property type="entry name" value="Kinesin motor domain"/>
    <property type="match status" value="1"/>
</dbReference>
<dbReference type="Proteomes" id="UP000001396">
    <property type="component" value="Unassembled WGS sequence"/>
</dbReference>
<keyword evidence="7" id="KW-0175">Coiled coil</keyword>
<keyword evidence="3 6" id="KW-0547">Nucleotide-binding</keyword>
<evidence type="ECO:0000256" key="6">
    <source>
        <dbReference type="PROSITE-ProRule" id="PRU00283"/>
    </source>
</evidence>
<keyword evidence="1" id="KW-0813">Transport</keyword>
<evidence type="ECO:0000259" key="8">
    <source>
        <dbReference type="PROSITE" id="PS50067"/>
    </source>
</evidence>
<organism evidence="9 10">
    <name type="scientific">Heterostelium pallidum (strain ATCC 26659 / Pp 5 / PN500)</name>
    <name type="common">Cellular slime mold</name>
    <name type="synonym">Polysphondylium pallidum</name>
    <dbReference type="NCBI Taxonomy" id="670386"/>
    <lineage>
        <taxon>Eukaryota</taxon>
        <taxon>Amoebozoa</taxon>
        <taxon>Evosea</taxon>
        <taxon>Eumycetozoa</taxon>
        <taxon>Dictyostelia</taxon>
        <taxon>Acytosteliales</taxon>
        <taxon>Acytosteliaceae</taxon>
        <taxon>Heterostelium</taxon>
    </lineage>
</organism>
<dbReference type="EMBL" id="ADBJ01000008">
    <property type="protein sequence ID" value="EFA84984.1"/>
    <property type="molecule type" value="Genomic_DNA"/>
</dbReference>
<dbReference type="PANTHER" id="PTHR47972:SF45">
    <property type="entry name" value="PROTEIN CLARET SEGREGATIONAL"/>
    <property type="match status" value="1"/>
</dbReference>
<dbReference type="InterPro" id="IPR036961">
    <property type="entry name" value="Kinesin_motor_dom_sf"/>
</dbReference>
<dbReference type="AlphaFoldDB" id="D3B110"/>
<feature type="coiled-coil region" evidence="7">
    <location>
        <begin position="258"/>
        <end position="306"/>
    </location>
</feature>
<dbReference type="FunFam" id="3.40.850.10:FF:000113">
    <property type="entry name" value="Kinesin-like protein"/>
    <property type="match status" value="1"/>
</dbReference>
<feature type="binding site" evidence="6">
    <location>
        <begin position="459"/>
        <end position="466"/>
    </location>
    <ligand>
        <name>ATP</name>
        <dbReference type="ChEBI" id="CHEBI:30616"/>
    </ligand>
</feature>
<dbReference type="GO" id="GO:0005874">
    <property type="term" value="C:microtubule"/>
    <property type="evidence" value="ECO:0007669"/>
    <property type="project" value="UniProtKB-KW"/>
</dbReference>
<dbReference type="CDD" id="cd01366">
    <property type="entry name" value="KISc_C_terminal"/>
    <property type="match status" value="1"/>
</dbReference>
<accession>D3B110</accession>
<protein>
    <submittedName>
        <fullName evidence="9">Kinesin-14</fullName>
    </submittedName>
</protein>
<dbReference type="PRINTS" id="PR00380">
    <property type="entry name" value="KINESINHEAVY"/>
</dbReference>
<dbReference type="SMART" id="SM00129">
    <property type="entry name" value="KISc"/>
    <property type="match status" value="1"/>
</dbReference>
<dbReference type="GO" id="GO:0007018">
    <property type="term" value="P:microtubule-based movement"/>
    <property type="evidence" value="ECO:0007669"/>
    <property type="project" value="InterPro"/>
</dbReference>
<dbReference type="InParanoid" id="D3B110"/>
<dbReference type="RefSeq" id="XP_020437094.1">
    <property type="nucleotide sequence ID" value="XM_020572977.1"/>
</dbReference>
<evidence type="ECO:0000256" key="4">
    <source>
        <dbReference type="ARBA" id="ARBA00022840"/>
    </source>
</evidence>
<dbReference type="InterPro" id="IPR027640">
    <property type="entry name" value="Kinesin-like_fam"/>
</dbReference>